<name>A0ABP1S021_9HEXA</name>
<reference evidence="1 2" key="1">
    <citation type="submission" date="2024-08" db="EMBL/GenBank/DDBJ databases">
        <authorList>
            <person name="Cucini C."/>
            <person name="Frati F."/>
        </authorList>
    </citation>
    <scope>NUCLEOTIDE SEQUENCE [LARGE SCALE GENOMIC DNA]</scope>
</reference>
<proteinExistence type="predicted"/>
<organism evidence="1 2">
    <name type="scientific">Orchesella dallaii</name>
    <dbReference type="NCBI Taxonomy" id="48710"/>
    <lineage>
        <taxon>Eukaryota</taxon>
        <taxon>Metazoa</taxon>
        <taxon>Ecdysozoa</taxon>
        <taxon>Arthropoda</taxon>
        <taxon>Hexapoda</taxon>
        <taxon>Collembola</taxon>
        <taxon>Entomobryomorpha</taxon>
        <taxon>Entomobryoidea</taxon>
        <taxon>Orchesellidae</taxon>
        <taxon>Orchesellinae</taxon>
        <taxon>Orchesella</taxon>
    </lineage>
</organism>
<keyword evidence="2" id="KW-1185">Reference proteome</keyword>
<comment type="caution">
    <text evidence="1">The sequence shown here is derived from an EMBL/GenBank/DDBJ whole genome shotgun (WGS) entry which is preliminary data.</text>
</comment>
<sequence>MTSPGSRHATWPYIKFSEFSIFENVANIWITTLLNLDSQDIVVNKNDAMIGQGVPRRSFSHSSTRGSQFFANYFQEIIFKLSGAIFFHHLTLMVYFESKMAFLEVE</sequence>
<evidence type="ECO:0000313" key="2">
    <source>
        <dbReference type="Proteomes" id="UP001642540"/>
    </source>
</evidence>
<protein>
    <submittedName>
        <fullName evidence="1">Uncharacterized protein</fullName>
    </submittedName>
</protein>
<evidence type="ECO:0000313" key="1">
    <source>
        <dbReference type="EMBL" id="CAL8140021.1"/>
    </source>
</evidence>
<gene>
    <name evidence="1" type="ORF">ODALV1_LOCUS28106</name>
</gene>
<accession>A0ABP1S021</accession>
<dbReference type="EMBL" id="CAXLJM020000133">
    <property type="protein sequence ID" value="CAL8140021.1"/>
    <property type="molecule type" value="Genomic_DNA"/>
</dbReference>
<dbReference type="Proteomes" id="UP001642540">
    <property type="component" value="Unassembled WGS sequence"/>
</dbReference>